<reference evidence="1" key="1">
    <citation type="submission" date="2023-08" db="EMBL/GenBank/DDBJ databases">
        <authorList>
            <person name="Alioto T."/>
            <person name="Alioto T."/>
            <person name="Gomez Garrido J."/>
        </authorList>
    </citation>
    <scope>NUCLEOTIDE SEQUENCE</scope>
</reference>
<evidence type="ECO:0000313" key="1">
    <source>
        <dbReference type="EMBL" id="CAJ1086022.1"/>
    </source>
</evidence>
<gene>
    <name evidence="1" type="ORF">XNOV1_A000805</name>
</gene>
<dbReference type="AlphaFoldDB" id="A0AAV1HJD0"/>
<dbReference type="Proteomes" id="UP001178508">
    <property type="component" value="Chromosome 23"/>
</dbReference>
<evidence type="ECO:0000313" key="2">
    <source>
        <dbReference type="Proteomes" id="UP001178508"/>
    </source>
</evidence>
<protein>
    <submittedName>
        <fullName evidence="1">Tripartite motif-containing protein 16 isoform X1</fullName>
    </submittedName>
</protein>
<accession>A0AAV1HJD0</accession>
<dbReference type="EMBL" id="OY660886">
    <property type="protein sequence ID" value="CAJ1086022.1"/>
    <property type="molecule type" value="Genomic_DNA"/>
</dbReference>
<name>A0AAV1HJD0_XYRNO</name>
<organism evidence="1 2">
    <name type="scientific">Xyrichtys novacula</name>
    <name type="common">Pearly razorfish</name>
    <name type="synonym">Hemipteronotus novacula</name>
    <dbReference type="NCBI Taxonomy" id="13765"/>
    <lineage>
        <taxon>Eukaryota</taxon>
        <taxon>Metazoa</taxon>
        <taxon>Chordata</taxon>
        <taxon>Craniata</taxon>
        <taxon>Vertebrata</taxon>
        <taxon>Euteleostomi</taxon>
        <taxon>Actinopterygii</taxon>
        <taxon>Neopterygii</taxon>
        <taxon>Teleostei</taxon>
        <taxon>Neoteleostei</taxon>
        <taxon>Acanthomorphata</taxon>
        <taxon>Eupercaria</taxon>
        <taxon>Labriformes</taxon>
        <taxon>Labridae</taxon>
        <taxon>Xyrichtys</taxon>
    </lineage>
</organism>
<sequence length="195" mass="22092">MYSQVYQDLKKANAVDLRNGLEPGNDHEKLIGEIKERGEKMMEQAMRFPGSLLTHVDPENHQELASFSSDLIFEPQSLGQGVTLSIDCKKVFNSGHLTKSVLLLQNMRPITDLTVHRWRISLSKDFNWTIGLCDESYAQDSKYGQVYGLCCEGNQLSSLVTDCEVASATMFDRDYNAALKFMTFEQQTLGQRLIK</sequence>
<keyword evidence="2" id="KW-1185">Reference proteome</keyword>
<proteinExistence type="predicted"/>